<evidence type="ECO:0000256" key="10">
    <source>
        <dbReference type="SAM" id="MobiDB-lite"/>
    </source>
</evidence>
<evidence type="ECO:0000256" key="11">
    <source>
        <dbReference type="SAM" id="Phobius"/>
    </source>
</evidence>
<dbReference type="PROSITE" id="PS51292">
    <property type="entry name" value="ZF_RING_CH"/>
    <property type="match status" value="1"/>
</dbReference>
<dbReference type="InterPro" id="IPR013083">
    <property type="entry name" value="Znf_RING/FYVE/PHD"/>
</dbReference>
<keyword evidence="8 11" id="KW-1133">Transmembrane helix</keyword>
<dbReference type="Proteomes" id="UP000187209">
    <property type="component" value="Unassembled WGS sequence"/>
</dbReference>
<keyword evidence="3 11" id="KW-0812">Transmembrane</keyword>
<keyword evidence="6" id="KW-0833">Ubl conjugation pathway</keyword>
<evidence type="ECO:0000256" key="4">
    <source>
        <dbReference type="ARBA" id="ARBA00022723"/>
    </source>
</evidence>
<feature type="transmembrane region" description="Helical" evidence="11">
    <location>
        <begin position="263"/>
        <end position="289"/>
    </location>
</feature>
<accession>A0A1R2B6C1</accession>
<keyword evidence="4" id="KW-0479">Metal-binding</keyword>
<feature type="region of interest" description="Disordered" evidence="10">
    <location>
        <begin position="377"/>
        <end position="409"/>
    </location>
</feature>
<name>A0A1R2B6C1_9CILI</name>
<evidence type="ECO:0000259" key="12">
    <source>
        <dbReference type="PROSITE" id="PS51292"/>
    </source>
</evidence>
<keyword evidence="9 11" id="KW-0472">Membrane</keyword>
<dbReference type="SUPFAM" id="SSF57850">
    <property type="entry name" value="RING/U-box"/>
    <property type="match status" value="1"/>
</dbReference>
<dbReference type="Pfam" id="PF12906">
    <property type="entry name" value="RINGv"/>
    <property type="match status" value="1"/>
</dbReference>
<dbReference type="InterPro" id="IPR011016">
    <property type="entry name" value="Znf_RING-CH"/>
</dbReference>
<dbReference type="PANTHER" id="PTHR46065">
    <property type="entry name" value="E3 UBIQUITIN-PROTEIN LIGASE MARCH 2/3 FAMILY MEMBER"/>
    <property type="match status" value="1"/>
</dbReference>
<dbReference type="EMBL" id="MPUH01000909">
    <property type="protein sequence ID" value="OMJ72344.1"/>
    <property type="molecule type" value="Genomic_DNA"/>
</dbReference>
<feature type="transmembrane region" description="Helical" evidence="11">
    <location>
        <begin position="228"/>
        <end position="251"/>
    </location>
</feature>
<evidence type="ECO:0000256" key="3">
    <source>
        <dbReference type="ARBA" id="ARBA00022692"/>
    </source>
</evidence>
<keyword evidence="14" id="KW-1185">Reference proteome</keyword>
<sequence length="409" mass="47032">MKDAMIKGYAFGLSSHSSMQNSSDIFKKSEIFEVSSISKNEDVDHTSKENILSEIVPLICRFCGRNSEKEILVTVCRCENQCYGHKTCVNDQSEGKCKKCGKKWLKEVSIFKSTPNIIAKDSSSKYLPSVINESSGEIRMRNIIKAATQKPVCRICKEDNDSEENKIIYPCQCHTVNVAYAWAHRGCILDIIIKTQRDECDVCKAKFSFLAYYSNVWVCQEKYMYCNYFAVIIKLFLTMCLIGGLISFLSIMKELYIYEQYTYIWGTILLIALIILLFLLIIVFVTYIFKKSINKIILRLEVLCQKQEIAKMSSKSRELFLEYIAMLKKKKLIPKSVKVKRSKEILRKTDESKVERILQPRLGLDLDTNGENIESDLLKEYTNPKPSSGGDNKSEDFKEDDICEHSESN</sequence>
<evidence type="ECO:0000313" key="14">
    <source>
        <dbReference type="Proteomes" id="UP000187209"/>
    </source>
</evidence>
<evidence type="ECO:0000256" key="9">
    <source>
        <dbReference type="ARBA" id="ARBA00023136"/>
    </source>
</evidence>
<evidence type="ECO:0000256" key="1">
    <source>
        <dbReference type="ARBA" id="ARBA00004141"/>
    </source>
</evidence>
<evidence type="ECO:0000256" key="5">
    <source>
        <dbReference type="ARBA" id="ARBA00022771"/>
    </source>
</evidence>
<dbReference type="OrthoDB" id="322328at2759"/>
<evidence type="ECO:0000256" key="7">
    <source>
        <dbReference type="ARBA" id="ARBA00022833"/>
    </source>
</evidence>
<comment type="subcellular location">
    <subcellularLocation>
        <location evidence="1">Membrane</location>
        <topology evidence="1">Multi-pass membrane protein</topology>
    </subcellularLocation>
</comment>
<dbReference type="PANTHER" id="PTHR46065:SF3">
    <property type="entry name" value="FI20425P1"/>
    <property type="match status" value="1"/>
</dbReference>
<keyword evidence="7" id="KW-0862">Zinc</keyword>
<feature type="domain" description="RING-CH-type" evidence="12">
    <location>
        <begin position="145"/>
        <end position="210"/>
    </location>
</feature>
<gene>
    <name evidence="13" type="ORF">SteCoe_29237</name>
</gene>
<keyword evidence="5" id="KW-0863">Zinc-finger</keyword>
<reference evidence="13 14" key="1">
    <citation type="submission" date="2016-11" db="EMBL/GenBank/DDBJ databases">
        <title>The macronuclear genome of Stentor coeruleus: a giant cell with tiny introns.</title>
        <authorList>
            <person name="Slabodnick M."/>
            <person name="Ruby J.G."/>
            <person name="Reiff S.B."/>
            <person name="Swart E.C."/>
            <person name="Gosai S."/>
            <person name="Prabakaran S."/>
            <person name="Witkowska E."/>
            <person name="Larue G.E."/>
            <person name="Fisher S."/>
            <person name="Freeman R.M."/>
            <person name="Gunawardena J."/>
            <person name="Chu W."/>
            <person name="Stover N.A."/>
            <person name="Gregory B.D."/>
            <person name="Nowacki M."/>
            <person name="Derisi J."/>
            <person name="Roy S.W."/>
            <person name="Marshall W.F."/>
            <person name="Sood P."/>
        </authorList>
    </citation>
    <scope>NUCLEOTIDE SEQUENCE [LARGE SCALE GENOMIC DNA]</scope>
    <source>
        <strain evidence="13">WM001</strain>
    </source>
</reference>
<dbReference type="GO" id="GO:0016740">
    <property type="term" value="F:transferase activity"/>
    <property type="evidence" value="ECO:0007669"/>
    <property type="project" value="UniProtKB-KW"/>
</dbReference>
<evidence type="ECO:0000256" key="8">
    <source>
        <dbReference type="ARBA" id="ARBA00022989"/>
    </source>
</evidence>
<evidence type="ECO:0000256" key="2">
    <source>
        <dbReference type="ARBA" id="ARBA00022679"/>
    </source>
</evidence>
<protein>
    <recommendedName>
        <fullName evidence="12">RING-CH-type domain-containing protein</fullName>
    </recommendedName>
</protein>
<comment type="caution">
    <text evidence="13">The sequence shown here is derived from an EMBL/GenBank/DDBJ whole genome shotgun (WGS) entry which is preliminary data.</text>
</comment>
<dbReference type="SMART" id="SM00744">
    <property type="entry name" value="RINGv"/>
    <property type="match status" value="1"/>
</dbReference>
<evidence type="ECO:0000313" key="13">
    <source>
        <dbReference type="EMBL" id="OMJ72344.1"/>
    </source>
</evidence>
<keyword evidence="2" id="KW-0808">Transferase</keyword>
<proteinExistence type="predicted"/>
<dbReference type="Gene3D" id="3.30.40.10">
    <property type="entry name" value="Zinc/RING finger domain, C3HC4 (zinc finger)"/>
    <property type="match status" value="1"/>
</dbReference>
<dbReference type="AlphaFoldDB" id="A0A1R2B6C1"/>
<dbReference type="GO" id="GO:0016020">
    <property type="term" value="C:membrane"/>
    <property type="evidence" value="ECO:0007669"/>
    <property type="project" value="UniProtKB-SubCell"/>
</dbReference>
<evidence type="ECO:0000256" key="6">
    <source>
        <dbReference type="ARBA" id="ARBA00022786"/>
    </source>
</evidence>
<dbReference type="GO" id="GO:0008270">
    <property type="term" value="F:zinc ion binding"/>
    <property type="evidence" value="ECO:0007669"/>
    <property type="project" value="UniProtKB-KW"/>
</dbReference>
<organism evidence="13 14">
    <name type="scientific">Stentor coeruleus</name>
    <dbReference type="NCBI Taxonomy" id="5963"/>
    <lineage>
        <taxon>Eukaryota</taxon>
        <taxon>Sar</taxon>
        <taxon>Alveolata</taxon>
        <taxon>Ciliophora</taxon>
        <taxon>Postciliodesmatophora</taxon>
        <taxon>Heterotrichea</taxon>
        <taxon>Heterotrichida</taxon>
        <taxon>Stentoridae</taxon>
        <taxon>Stentor</taxon>
    </lineage>
</organism>